<name>A0A834XZY6_APHGI</name>
<keyword evidence="2 9" id="KW-0812">Transmembrane</keyword>
<gene>
    <name evidence="12" type="ORF">HCN44_006459</name>
</gene>
<feature type="domain" description="Cadherin" evidence="11">
    <location>
        <begin position="366"/>
        <end position="484"/>
    </location>
</feature>
<accession>A0A834XZY6</accession>
<feature type="domain" description="Cadherin" evidence="11">
    <location>
        <begin position="1308"/>
        <end position="1425"/>
    </location>
</feature>
<keyword evidence="7" id="KW-0325">Glycoprotein</keyword>
<feature type="domain" description="Cadherin" evidence="11">
    <location>
        <begin position="485"/>
        <end position="584"/>
    </location>
</feature>
<sequence length="1671" mass="189846">MFSRGKFMLALEFIYFYLIVNCQAEWNTPPFFGPDPTTDDVQFKGYDHVSKRTRINLKEEIEQPIIIASINYQGSATPQVGIVEDGKSNFMLGAKLIKNNSNIWNVWINEKQDYETPSMQNYRFSIIIEYETYVIALNIINIDDNAPVIQANERSCEIEENYSGKTNCTYTISDADGWINDVSIEFTSVPEEGVDNFKLTNGTQLSEYKKIARLEIIKQLDFEIIPVYMLMLTATDTAKNKGTLMSVVQVIDMPDEPPSWTRITAAENIFEKTNHTFTVSAVDGDIQINAEINYKIIPEIDNESHYFEIDAKSGIVKIHPIDRDTLKKEIFRFSIVAYEKLNTTSAIEANILIILEDKNDHKPQITPDVLKIDIKEETYMSLEFNESIIGINDPDLAENGQYSVKLTDSEYNWSSAFLIVPNNGYQSGNFTITIIDASLLDYEDENWRNIEINIVATEVANPSHIDTRKIEINLINWNDEMPIFNNTNVKVEIKEDVEINFIIAEIFATDRDIDDKVTHSIVGQKLLKINETTGVIKTAQNDALDYESIPVVIVQVLATDLANHVAYATLTIHVIDVNDVPPKLYLPKQIPSLLEEVENGTRVDAIITASDPDTEAKLVFNIDWSKTTAHKRSVLVNESYYRQHLDIITEYPDKLNTREAIGIIITKDRIDYEAFDVIFITIVVTDTTTVHNDNSTFASLTLNIIDCNDNFPIFNKFENMSVSENQITDTLIGAVTATDADGPEFNKISYDIAPINNTESYLIKIDSTSGIIRVDTDKAIDAEKYEYIYYSIVASDGENNTTMTLAIFVIDVNDEEPYLSPDKIFNSTIHIMEKTPNNTLIYQIYSQDNDRTHPFNNVSYNLNANQSAAFHQYFNLDKFSGLLSVNLRDGYILDRDYGASSYTLNIKLRDNYLVDDITWNTNTFDTTMTIILDDINDQIPELPDLGDPAKVITENTKRDSLILSIEASDHDDPETDNTKITYKLLEQYKIINNQDSPSDNQCNNNIDPFKLVNENLKRAHIFANDDLKGCYGTWQIKVYAQDKGQNPGPLNDTKIYNIKISDYNYYDPVIVIPAQAGSGIPLSQEQSLHTQLKTYDKQLLSNFKASDNDSGDSGKVTFTITSLTGDDDDDKYFDIINLGDNEAQLQLKSWPSNIEENNKYKINLIASDHGDPPRNSTIQEHTIIFVSTQGPKFNDNQWMIWIKENKTGLNYSQKIPEAFDDLNDNGNFVPIYYFIDDKAGDYEYFKIDMNTRLLTLVKELDREKKDTMWINIITTADANGPPRDPREQAILNITIIVLDENDNPPIFESKFYSGGVAVEDQVDRVIMTIKATDADLNDTLSYTIIPESMMTSDNSISAIKNPFLLDSISGELLLKFSVTSEMIGFFKFNTTVVDAVDHSDTSIIQVYIVSQTNRVVFTFKNSPANVKEQRIFLKNIFTDSFGYLCNIDDIKISVDNNNNVLDNVTTVTTHFINSNDNLPIESETIIRLSSDLQTVTSLKASLQAKSLYLIDVPTGSLTDTSDPQEKIYWFLVTLCVFFSFSTVVLLFIYFWRTKILRQRLDKMALEWQSQDQNEKINKPVVTPGTNQFSIVGSNPIWKIDGDDDNNSKTNDNIIDNISQRSGDSDLIGIEDNLNFSYLNDAFNLPKEFKPSQVNDNVPQTYINAKYYEDKC</sequence>
<dbReference type="Pfam" id="PF00028">
    <property type="entry name" value="Cadherin"/>
    <property type="match status" value="1"/>
</dbReference>
<proteinExistence type="predicted"/>
<dbReference type="PANTHER" id="PTHR24028:SF328">
    <property type="entry name" value="CADHERIN-3"/>
    <property type="match status" value="1"/>
</dbReference>
<evidence type="ECO:0000256" key="3">
    <source>
        <dbReference type="ARBA" id="ARBA00022737"/>
    </source>
</evidence>
<evidence type="ECO:0000256" key="4">
    <source>
        <dbReference type="ARBA" id="ARBA00022837"/>
    </source>
</evidence>
<feature type="domain" description="Cadherin" evidence="11">
    <location>
        <begin position="592"/>
        <end position="714"/>
    </location>
</feature>
<evidence type="ECO:0000256" key="7">
    <source>
        <dbReference type="ARBA" id="ARBA00023180"/>
    </source>
</evidence>
<dbReference type="GO" id="GO:0005886">
    <property type="term" value="C:plasma membrane"/>
    <property type="evidence" value="ECO:0007669"/>
    <property type="project" value="InterPro"/>
</dbReference>
<dbReference type="InterPro" id="IPR050174">
    <property type="entry name" value="Protocadherin/Cadherin-CA"/>
</dbReference>
<evidence type="ECO:0000313" key="12">
    <source>
        <dbReference type="EMBL" id="KAF7995352.1"/>
    </source>
</evidence>
<evidence type="ECO:0000256" key="9">
    <source>
        <dbReference type="SAM" id="Phobius"/>
    </source>
</evidence>
<evidence type="ECO:0000259" key="11">
    <source>
        <dbReference type="PROSITE" id="PS50268"/>
    </source>
</evidence>
<keyword evidence="6 9" id="KW-0472">Membrane</keyword>
<dbReference type="CDD" id="cd11304">
    <property type="entry name" value="Cadherin_repeat"/>
    <property type="match status" value="8"/>
</dbReference>
<feature type="domain" description="Cadherin" evidence="11">
    <location>
        <begin position="1100"/>
        <end position="1193"/>
    </location>
</feature>
<dbReference type="GO" id="GO:0005509">
    <property type="term" value="F:calcium ion binding"/>
    <property type="evidence" value="ECO:0007669"/>
    <property type="project" value="UniProtKB-UniRule"/>
</dbReference>
<keyword evidence="13" id="KW-1185">Reference proteome</keyword>
<evidence type="ECO:0000256" key="2">
    <source>
        <dbReference type="ARBA" id="ARBA00022692"/>
    </source>
</evidence>
<dbReference type="SMART" id="SM00112">
    <property type="entry name" value="CA"/>
    <property type="match status" value="11"/>
</dbReference>
<dbReference type="PROSITE" id="PS50268">
    <property type="entry name" value="CADHERIN_2"/>
    <property type="match status" value="11"/>
</dbReference>
<dbReference type="InterPro" id="IPR020894">
    <property type="entry name" value="Cadherin_CS"/>
</dbReference>
<evidence type="ECO:0000256" key="8">
    <source>
        <dbReference type="PROSITE-ProRule" id="PRU00043"/>
    </source>
</evidence>
<feature type="chain" id="PRO_5032506688" description="Cadherin domain-containing protein" evidence="10">
    <location>
        <begin position="25"/>
        <end position="1671"/>
    </location>
</feature>
<comment type="subcellular location">
    <subcellularLocation>
        <location evidence="1">Membrane</location>
        <topology evidence="1">Single-pass membrane protein</topology>
    </subcellularLocation>
</comment>
<feature type="domain" description="Cadherin" evidence="11">
    <location>
        <begin position="257"/>
        <end position="365"/>
    </location>
</feature>
<reference evidence="12 13" key="1">
    <citation type="submission" date="2020-08" db="EMBL/GenBank/DDBJ databases">
        <title>Aphidius gifuensis genome sequencing and assembly.</title>
        <authorList>
            <person name="Du Z."/>
        </authorList>
    </citation>
    <scope>NUCLEOTIDE SEQUENCE [LARGE SCALE GENOMIC DNA]</scope>
    <source>
        <strain evidence="12">YNYX2018</strain>
        <tissue evidence="12">Adults</tissue>
    </source>
</reference>
<organism evidence="12 13">
    <name type="scientific">Aphidius gifuensis</name>
    <name type="common">Parasitoid wasp</name>
    <dbReference type="NCBI Taxonomy" id="684658"/>
    <lineage>
        <taxon>Eukaryota</taxon>
        <taxon>Metazoa</taxon>
        <taxon>Ecdysozoa</taxon>
        <taxon>Arthropoda</taxon>
        <taxon>Hexapoda</taxon>
        <taxon>Insecta</taxon>
        <taxon>Pterygota</taxon>
        <taxon>Neoptera</taxon>
        <taxon>Endopterygota</taxon>
        <taxon>Hymenoptera</taxon>
        <taxon>Apocrita</taxon>
        <taxon>Ichneumonoidea</taxon>
        <taxon>Braconidae</taxon>
        <taxon>Aphidiinae</taxon>
        <taxon>Aphidius</taxon>
    </lineage>
</organism>
<dbReference type="GO" id="GO:0007156">
    <property type="term" value="P:homophilic cell adhesion via plasma membrane adhesion molecules"/>
    <property type="evidence" value="ECO:0007669"/>
    <property type="project" value="InterPro"/>
</dbReference>
<evidence type="ECO:0000256" key="6">
    <source>
        <dbReference type="ARBA" id="ARBA00023136"/>
    </source>
</evidence>
<keyword evidence="5 9" id="KW-1133">Transmembrane helix</keyword>
<dbReference type="OrthoDB" id="6379298at2759"/>
<dbReference type="Gene3D" id="2.60.40.60">
    <property type="entry name" value="Cadherins"/>
    <property type="match status" value="11"/>
</dbReference>
<dbReference type="EMBL" id="JACMRX010000002">
    <property type="protein sequence ID" value="KAF7995352.1"/>
    <property type="molecule type" value="Genomic_DNA"/>
</dbReference>
<feature type="signal peptide" evidence="10">
    <location>
        <begin position="1"/>
        <end position="24"/>
    </location>
</feature>
<feature type="transmembrane region" description="Helical" evidence="9">
    <location>
        <begin position="1527"/>
        <end position="1551"/>
    </location>
</feature>
<comment type="caution">
    <text evidence="12">The sequence shown here is derived from an EMBL/GenBank/DDBJ whole genome shotgun (WGS) entry which is preliminary data.</text>
</comment>
<keyword evidence="4 8" id="KW-0106">Calcium</keyword>
<feature type="domain" description="Cadherin" evidence="11">
    <location>
        <begin position="714"/>
        <end position="819"/>
    </location>
</feature>
<feature type="domain" description="Cadherin" evidence="11">
    <location>
        <begin position="150"/>
        <end position="260"/>
    </location>
</feature>
<dbReference type="SUPFAM" id="SSF49313">
    <property type="entry name" value="Cadherin-like"/>
    <property type="match status" value="10"/>
</dbReference>
<evidence type="ECO:0000256" key="10">
    <source>
        <dbReference type="SAM" id="SignalP"/>
    </source>
</evidence>
<dbReference type="InterPro" id="IPR002126">
    <property type="entry name" value="Cadherin-like_dom"/>
</dbReference>
<keyword evidence="3" id="KW-0677">Repeat</keyword>
<evidence type="ECO:0000256" key="5">
    <source>
        <dbReference type="ARBA" id="ARBA00022989"/>
    </source>
</evidence>
<protein>
    <recommendedName>
        <fullName evidence="11">Cadherin domain-containing protein</fullName>
    </recommendedName>
</protein>
<feature type="domain" description="Cadherin" evidence="11">
    <location>
        <begin position="1221"/>
        <end position="1307"/>
    </location>
</feature>
<dbReference type="PRINTS" id="PR00205">
    <property type="entry name" value="CADHERIN"/>
</dbReference>
<keyword evidence="10" id="KW-0732">Signal</keyword>
<dbReference type="PANTHER" id="PTHR24028">
    <property type="entry name" value="CADHERIN-87A"/>
    <property type="match status" value="1"/>
</dbReference>
<dbReference type="PROSITE" id="PS00232">
    <property type="entry name" value="CADHERIN_1"/>
    <property type="match status" value="2"/>
</dbReference>
<dbReference type="InterPro" id="IPR015919">
    <property type="entry name" value="Cadherin-like_sf"/>
</dbReference>
<feature type="domain" description="Cadherin" evidence="11">
    <location>
        <begin position="831"/>
        <end position="942"/>
    </location>
</feature>
<feature type="domain" description="Cadherin" evidence="11">
    <location>
        <begin position="952"/>
        <end position="1070"/>
    </location>
</feature>
<evidence type="ECO:0000313" key="13">
    <source>
        <dbReference type="Proteomes" id="UP000639338"/>
    </source>
</evidence>
<dbReference type="Proteomes" id="UP000639338">
    <property type="component" value="Unassembled WGS sequence"/>
</dbReference>
<evidence type="ECO:0000256" key="1">
    <source>
        <dbReference type="ARBA" id="ARBA00004167"/>
    </source>
</evidence>